<reference evidence="1 2" key="1">
    <citation type="submission" date="2023-02" db="EMBL/GenBank/DDBJ databases">
        <title>Novel Oscillospiraceae bacterial genomes.</title>
        <authorList>
            <person name="Srinivasan S."/>
            <person name="Austin M.N."/>
            <person name="Fiedler T.L."/>
            <person name="Strenk S.M."/>
            <person name="Agnew K.J."/>
            <person name="Nagana Gowda G.A."/>
            <person name="Raftery D."/>
            <person name="Beamer M.A."/>
            <person name="Achilles S.L."/>
            <person name="Wiesenfeld H.C."/>
            <person name="Fredricks D.N."/>
            <person name="Hillier S.L."/>
        </authorList>
    </citation>
    <scope>NUCLEOTIDE SEQUENCE [LARGE SCALE GENOMIC DNA]</scope>
    <source>
        <strain evidence="1 2">CHIC02 1186E3-8</strain>
    </source>
</reference>
<gene>
    <name evidence="1" type="ORF">PYS61_00930</name>
</gene>
<keyword evidence="2" id="KW-1185">Reference proteome</keyword>
<dbReference type="Gene3D" id="1.10.1220.10">
    <property type="entry name" value="Met repressor-like"/>
    <property type="match status" value="1"/>
</dbReference>
<evidence type="ECO:0000313" key="1">
    <source>
        <dbReference type="EMBL" id="WEG35757.1"/>
    </source>
</evidence>
<dbReference type="SUPFAM" id="SSF47598">
    <property type="entry name" value="Ribbon-helix-helix"/>
    <property type="match status" value="1"/>
</dbReference>
<dbReference type="InterPro" id="IPR010985">
    <property type="entry name" value="Ribbon_hlx_hlx"/>
</dbReference>
<name>A0ABY8C4Y0_9FIRM</name>
<accession>A0ABY8C4Y0</accession>
<dbReference type="EMBL" id="CP118868">
    <property type="protein sequence ID" value="WEG35757.1"/>
    <property type="molecule type" value="Genomic_DNA"/>
</dbReference>
<proteinExistence type="predicted"/>
<protein>
    <submittedName>
        <fullName evidence="1">DUF6290 family protein</fullName>
    </submittedName>
</protein>
<dbReference type="InterPro" id="IPR046257">
    <property type="entry name" value="DUF6290"/>
</dbReference>
<dbReference type="RefSeq" id="WP_315571864.1">
    <property type="nucleotide sequence ID" value="NZ_CP118868.1"/>
</dbReference>
<organism evidence="1 2">
    <name type="scientific">Amygdalobacter indicium</name>
    <dbReference type="NCBI Taxonomy" id="3029272"/>
    <lineage>
        <taxon>Bacteria</taxon>
        <taxon>Bacillati</taxon>
        <taxon>Bacillota</taxon>
        <taxon>Clostridia</taxon>
        <taxon>Eubacteriales</taxon>
        <taxon>Oscillospiraceae</taxon>
        <taxon>Amygdalobacter</taxon>
    </lineage>
</organism>
<dbReference type="Pfam" id="PF19807">
    <property type="entry name" value="DUF6290"/>
    <property type="match status" value="1"/>
</dbReference>
<dbReference type="InterPro" id="IPR013321">
    <property type="entry name" value="Arc_rbn_hlx_hlx"/>
</dbReference>
<dbReference type="Proteomes" id="UP001220478">
    <property type="component" value="Chromosome"/>
</dbReference>
<evidence type="ECO:0000313" key="2">
    <source>
        <dbReference type="Proteomes" id="UP001220478"/>
    </source>
</evidence>
<sequence length="80" mass="9429">MSEKIMVTTVRLSSATDEKLSKLAKETGRTKSFYLRKLIEENLEKLLLQYRILQSKEDYTEGKLETISFEEMEKLYGMEN</sequence>